<sequence>MPSISTLLGDSMLVNADLGNAEPLARAVAEGTLVTPEPAIDPGAVPEDQPIWSWRHAPPDVAAVTGVDAAARSMNHTTMRVLDSVRFGPVEIEDPVSGATHSLPLDPAHLTRRVFLPRGRVDGSHPMWPLPANVDASLQLVFAFEQSTADSAAFAPVASAVLDGEGFMPPAGGQDGSGPLRIAVVCELVPAMERADYTPLALLGTARIHPHVLFVANRRLGRASVTVDLQRPAWTTMPDPRFTRAVHSAWFTDTNDNSGRLSTIARMVEEEVSLPLDTPLWDNVFDYYALDPPAGTTVGAVDPAAVTRDIDGAIGSITGHTGQLGFSITGHAPLSFTKLARQGAYDSVRMGPKLMARLPALFPDPVATAPHGTHDCLHLNLRWGRIWAEEGMGLLGGSRALSGWNAAGQPYSEPGAPMVPANQRVELTALSPSALRYRAHITEAEGGRWQCVLHHGGAYSVSVPTPPGTLTELITAVNAVVSRVPTTVPGPALPRRISDWTPGEWALFYAALRWQPTPSGALERIRVVDRKAALS</sequence>
<proteinExistence type="predicted"/>
<accession>A0ABW6RP49</accession>
<organism evidence="1 2">
    <name type="scientific">Streptomyces flavidovirens</name>
    <dbReference type="NCBI Taxonomy" id="67298"/>
    <lineage>
        <taxon>Bacteria</taxon>
        <taxon>Bacillati</taxon>
        <taxon>Actinomycetota</taxon>
        <taxon>Actinomycetes</taxon>
        <taxon>Kitasatosporales</taxon>
        <taxon>Streptomycetaceae</taxon>
        <taxon>Streptomyces</taxon>
    </lineage>
</organism>
<name>A0ABW6RP49_9ACTN</name>
<keyword evidence="2" id="KW-1185">Reference proteome</keyword>
<dbReference type="Proteomes" id="UP001601976">
    <property type="component" value="Unassembled WGS sequence"/>
</dbReference>
<dbReference type="EMBL" id="JBIAPK010000014">
    <property type="protein sequence ID" value="MFF3343346.1"/>
    <property type="molecule type" value="Genomic_DNA"/>
</dbReference>
<gene>
    <name evidence="1" type="ORF">ACFYWW_32400</name>
</gene>
<evidence type="ECO:0000313" key="1">
    <source>
        <dbReference type="EMBL" id="MFF3343346.1"/>
    </source>
</evidence>
<protein>
    <submittedName>
        <fullName evidence="1">Uncharacterized protein</fullName>
    </submittedName>
</protein>
<dbReference type="RefSeq" id="WP_387899030.1">
    <property type="nucleotide sequence ID" value="NZ_JBIAPK010000014.1"/>
</dbReference>
<reference evidence="1 2" key="1">
    <citation type="submission" date="2024-10" db="EMBL/GenBank/DDBJ databases">
        <title>The Natural Products Discovery Center: Release of the First 8490 Sequenced Strains for Exploring Actinobacteria Biosynthetic Diversity.</title>
        <authorList>
            <person name="Kalkreuter E."/>
            <person name="Kautsar S.A."/>
            <person name="Yang D."/>
            <person name="Bader C.D."/>
            <person name="Teijaro C.N."/>
            <person name="Fluegel L."/>
            <person name="Davis C.M."/>
            <person name="Simpson J.R."/>
            <person name="Lauterbach L."/>
            <person name="Steele A.D."/>
            <person name="Gui C."/>
            <person name="Meng S."/>
            <person name="Li G."/>
            <person name="Viehrig K."/>
            <person name="Ye F."/>
            <person name="Su P."/>
            <person name="Kiefer A.F."/>
            <person name="Nichols A."/>
            <person name="Cepeda A.J."/>
            <person name="Yan W."/>
            <person name="Fan B."/>
            <person name="Jiang Y."/>
            <person name="Adhikari A."/>
            <person name="Zheng C.-J."/>
            <person name="Schuster L."/>
            <person name="Cowan T.M."/>
            <person name="Smanski M.J."/>
            <person name="Chevrette M.G."/>
            <person name="De Carvalho L.P.S."/>
            <person name="Shen B."/>
        </authorList>
    </citation>
    <scope>NUCLEOTIDE SEQUENCE [LARGE SCALE GENOMIC DNA]</scope>
    <source>
        <strain evidence="1 2">NPDC003029</strain>
    </source>
</reference>
<evidence type="ECO:0000313" key="2">
    <source>
        <dbReference type="Proteomes" id="UP001601976"/>
    </source>
</evidence>
<comment type="caution">
    <text evidence="1">The sequence shown here is derived from an EMBL/GenBank/DDBJ whole genome shotgun (WGS) entry which is preliminary data.</text>
</comment>